<dbReference type="GO" id="GO:0046872">
    <property type="term" value="F:metal ion binding"/>
    <property type="evidence" value="ECO:0007669"/>
    <property type="project" value="UniProtKB-KW"/>
</dbReference>
<feature type="compositionally biased region" description="Low complexity" evidence="11">
    <location>
        <begin position="72"/>
        <end position="91"/>
    </location>
</feature>
<feature type="compositionally biased region" description="Polar residues" evidence="11">
    <location>
        <begin position="1"/>
        <end position="12"/>
    </location>
</feature>
<keyword evidence="13" id="KW-0255">Endonuclease</keyword>
<dbReference type="GO" id="GO:0006302">
    <property type="term" value="P:double-strand break repair"/>
    <property type="evidence" value="ECO:0007669"/>
    <property type="project" value="TreeGrafter"/>
</dbReference>
<evidence type="ECO:0000256" key="8">
    <source>
        <dbReference type="ARBA" id="ARBA00022842"/>
    </source>
</evidence>
<dbReference type="STRING" id="461836.A0A0L0DP69"/>
<name>A0A0L0DP69_THETB</name>
<dbReference type="InterPro" id="IPR051547">
    <property type="entry name" value="TDP2-like"/>
</dbReference>
<feature type="compositionally biased region" description="Acidic residues" evidence="11">
    <location>
        <begin position="158"/>
        <end position="167"/>
    </location>
</feature>
<comment type="subcellular location">
    <subcellularLocation>
        <location evidence="3">Nucleus</location>
        <location evidence="3">PML body</location>
    </subcellularLocation>
</comment>
<evidence type="ECO:0000256" key="2">
    <source>
        <dbReference type="ARBA" id="ARBA00001946"/>
    </source>
</evidence>
<evidence type="ECO:0000256" key="7">
    <source>
        <dbReference type="ARBA" id="ARBA00022801"/>
    </source>
</evidence>
<dbReference type="eggNOG" id="KOG2756">
    <property type="taxonomic scope" value="Eukaryota"/>
</dbReference>
<proteinExistence type="predicted"/>
<evidence type="ECO:0000256" key="5">
    <source>
        <dbReference type="ARBA" id="ARBA00022723"/>
    </source>
</evidence>
<dbReference type="Gene3D" id="3.60.10.10">
    <property type="entry name" value="Endonuclease/exonuclease/phosphatase"/>
    <property type="match status" value="1"/>
</dbReference>
<evidence type="ECO:0000256" key="4">
    <source>
        <dbReference type="ARBA" id="ARBA00022722"/>
    </source>
</evidence>
<feature type="region of interest" description="Disordered" evidence="11">
    <location>
        <begin position="147"/>
        <end position="167"/>
    </location>
</feature>
<dbReference type="GO" id="GO:0005737">
    <property type="term" value="C:cytoplasm"/>
    <property type="evidence" value="ECO:0007669"/>
    <property type="project" value="TreeGrafter"/>
</dbReference>
<dbReference type="GO" id="GO:0070260">
    <property type="term" value="F:5'-tyrosyl-DNA phosphodiesterase activity"/>
    <property type="evidence" value="ECO:0007669"/>
    <property type="project" value="TreeGrafter"/>
</dbReference>
<keyword evidence="10" id="KW-0539">Nucleus</keyword>
<reference evidence="13 14" key="1">
    <citation type="submission" date="2010-05" db="EMBL/GenBank/DDBJ databases">
        <title>The Genome Sequence of Thecamonas trahens ATCC 50062.</title>
        <authorList>
            <consortium name="The Broad Institute Genome Sequencing Platform"/>
            <person name="Russ C."/>
            <person name="Cuomo C."/>
            <person name="Shea T."/>
            <person name="Young S.K."/>
            <person name="Zeng Q."/>
            <person name="Koehrsen M."/>
            <person name="Haas B."/>
            <person name="Borodovsky M."/>
            <person name="Guigo R."/>
            <person name="Alvarado L."/>
            <person name="Berlin A."/>
            <person name="Bochicchio J."/>
            <person name="Borenstein D."/>
            <person name="Chapman S."/>
            <person name="Chen Z."/>
            <person name="Freedman E."/>
            <person name="Gellesch M."/>
            <person name="Goldberg J."/>
            <person name="Griggs A."/>
            <person name="Gujja S."/>
            <person name="Heilman E."/>
            <person name="Heiman D."/>
            <person name="Hepburn T."/>
            <person name="Howarth C."/>
            <person name="Jen D."/>
            <person name="Larson L."/>
            <person name="Mehta T."/>
            <person name="Park D."/>
            <person name="Pearson M."/>
            <person name="Roberts A."/>
            <person name="Saif S."/>
            <person name="Shenoy N."/>
            <person name="Sisk P."/>
            <person name="Stolte C."/>
            <person name="Sykes S."/>
            <person name="Thomson T."/>
            <person name="Walk T."/>
            <person name="White J."/>
            <person name="Yandava C."/>
            <person name="Burger G."/>
            <person name="Gray M.W."/>
            <person name="Holland P.W.H."/>
            <person name="King N."/>
            <person name="Lang F.B.F."/>
            <person name="Roger A.J."/>
            <person name="Ruiz-Trillo I."/>
            <person name="Lander E."/>
            <person name="Nusbaum C."/>
        </authorList>
    </citation>
    <scope>NUCLEOTIDE SEQUENCE [LARGE SCALE GENOMIC DNA]</scope>
    <source>
        <strain evidence="13 14">ATCC 50062</strain>
    </source>
</reference>
<comment type="cofactor">
    <cofactor evidence="2">
        <name>Mg(2+)</name>
        <dbReference type="ChEBI" id="CHEBI:18420"/>
    </cofactor>
</comment>
<dbReference type="PANTHER" id="PTHR15822:SF4">
    <property type="entry name" value="TYROSYL-DNA PHOSPHODIESTERASE 2"/>
    <property type="match status" value="1"/>
</dbReference>
<keyword evidence="14" id="KW-1185">Reference proteome</keyword>
<feature type="domain" description="Endonuclease/exonuclease/phosphatase" evidence="12">
    <location>
        <begin position="177"/>
        <end position="432"/>
    </location>
</feature>
<feature type="region of interest" description="Disordered" evidence="11">
    <location>
        <begin position="1"/>
        <end position="94"/>
    </location>
</feature>
<keyword evidence="5" id="KW-0479">Metal-binding</keyword>
<comment type="cofactor">
    <cofactor evidence="1">
        <name>Mn(2+)</name>
        <dbReference type="ChEBI" id="CHEBI:29035"/>
    </cofactor>
</comment>
<evidence type="ECO:0000256" key="3">
    <source>
        <dbReference type="ARBA" id="ARBA00004322"/>
    </source>
</evidence>
<dbReference type="SUPFAM" id="SSF56219">
    <property type="entry name" value="DNase I-like"/>
    <property type="match status" value="1"/>
</dbReference>
<dbReference type="PANTHER" id="PTHR15822">
    <property type="entry name" value="TRAF AND TNF RECEPTOR-ASSOCIATED PROTEIN"/>
    <property type="match status" value="1"/>
</dbReference>
<protein>
    <submittedName>
        <fullName evidence="13">Endonuclease/Exonuclease/phosphatase</fullName>
    </submittedName>
</protein>
<dbReference type="GO" id="GO:0004527">
    <property type="term" value="F:exonuclease activity"/>
    <property type="evidence" value="ECO:0007669"/>
    <property type="project" value="UniProtKB-KW"/>
</dbReference>
<sequence>MSETSTARSAANLTHHPSYKLMRLSPARSPAATKPGRATSIGAIDLTGDSDTESNLGSNAENNAGASTRDITPSSTATSSPARHASSSVAVAGGGVKRRADGSLVGQGAQGGMTAAAAAAAAAERRASKRSGLAGGLASGEVAEERALKRQRRLDGTPVDESDAEGEDEVGGRFTVLTWNVWFEPIEMARRMVAIGREIQARKPTLVALQEVTPTSRELLLALPWAVDYNVTEQPADVPYFTLVALRIAPLQVQRIGFANSCMARDVVVASVEIEAPGCGGPLRLAFATSHLESGSQAATTRVAQLGACLKLLSPPKSGADAAILVGDLNLRKREGLPLPTGNGWAWADAWTELGRAHAAGATMDAAINPYATCAFIRDFKTRYDRVLFRPSRRAKPTASPRPSIVLIDMVRIGMKPFGYDAASKPIFCSDHFGLVATFDVVR</sequence>
<dbReference type="GeneID" id="25568153"/>
<evidence type="ECO:0000256" key="9">
    <source>
        <dbReference type="ARBA" id="ARBA00023204"/>
    </source>
</evidence>
<evidence type="ECO:0000259" key="12">
    <source>
        <dbReference type="Pfam" id="PF03372"/>
    </source>
</evidence>
<dbReference type="AlphaFoldDB" id="A0A0L0DP69"/>
<dbReference type="GO" id="GO:0004519">
    <property type="term" value="F:endonuclease activity"/>
    <property type="evidence" value="ECO:0007669"/>
    <property type="project" value="UniProtKB-KW"/>
</dbReference>
<evidence type="ECO:0000313" key="13">
    <source>
        <dbReference type="EMBL" id="KNC54089.1"/>
    </source>
</evidence>
<organism evidence="13 14">
    <name type="scientific">Thecamonas trahens ATCC 50062</name>
    <dbReference type="NCBI Taxonomy" id="461836"/>
    <lineage>
        <taxon>Eukaryota</taxon>
        <taxon>Apusozoa</taxon>
        <taxon>Apusomonadida</taxon>
        <taxon>Apusomonadidae</taxon>
        <taxon>Thecamonas</taxon>
    </lineage>
</organism>
<evidence type="ECO:0000256" key="1">
    <source>
        <dbReference type="ARBA" id="ARBA00001936"/>
    </source>
</evidence>
<dbReference type="InterPro" id="IPR036691">
    <property type="entry name" value="Endo/exonu/phosph_ase_sf"/>
</dbReference>
<evidence type="ECO:0000256" key="6">
    <source>
        <dbReference type="ARBA" id="ARBA00022763"/>
    </source>
</evidence>
<feature type="compositionally biased region" description="Polar residues" evidence="11">
    <location>
        <begin position="53"/>
        <end position="71"/>
    </location>
</feature>
<evidence type="ECO:0000256" key="10">
    <source>
        <dbReference type="ARBA" id="ARBA00023242"/>
    </source>
</evidence>
<dbReference type="RefSeq" id="XP_013754098.1">
    <property type="nucleotide sequence ID" value="XM_013898644.1"/>
</dbReference>
<keyword evidence="9" id="KW-0234">DNA repair</keyword>
<dbReference type="CDD" id="cd09080">
    <property type="entry name" value="TDP2"/>
    <property type="match status" value="1"/>
</dbReference>
<keyword evidence="8" id="KW-0460">Magnesium</keyword>
<evidence type="ECO:0000256" key="11">
    <source>
        <dbReference type="SAM" id="MobiDB-lite"/>
    </source>
</evidence>
<dbReference type="OrthoDB" id="9975959at2759"/>
<accession>A0A0L0DP69</accession>
<evidence type="ECO:0000313" key="14">
    <source>
        <dbReference type="Proteomes" id="UP000054408"/>
    </source>
</evidence>
<gene>
    <name evidence="13" type="ORF">AMSG_09754</name>
</gene>
<keyword evidence="4" id="KW-0540">Nuclease</keyword>
<dbReference type="GO" id="GO:0003697">
    <property type="term" value="F:single-stranded DNA binding"/>
    <property type="evidence" value="ECO:0007669"/>
    <property type="project" value="TreeGrafter"/>
</dbReference>
<keyword evidence="13" id="KW-0269">Exonuclease</keyword>
<dbReference type="InterPro" id="IPR005135">
    <property type="entry name" value="Endo/exonuclease/phosphatase"/>
</dbReference>
<dbReference type="EMBL" id="GL349485">
    <property type="protein sequence ID" value="KNC54089.1"/>
    <property type="molecule type" value="Genomic_DNA"/>
</dbReference>
<keyword evidence="7" id="KW-0378">Hydrolase</keyword>
<dbReference type="Pfam" id="PF03372">
    <property type="entry name" value="Exo_endo_phos"/>
    <property type="match status" value="1"/>
</dbReference>
<keyword evidence="6" id="KW-0227">DNA damage</keyword>
<dbReference type="Proteomes" id="UP000054408">
    <property type="component" value="Unassembled WGS sequence"/>
</dbReference>